<reference evidence="1" key="1">
    <citation type="submission" date="2020-04" db="EMBL/GenBank/DDBJ databases">
        <authorList>
            <person name="Chiriac C."/>
            <person name="Salcher M."/>
            <person name="Ghai R."/>
            <person name="Kavagutti S V."/>
        </authorList>
    </citation>
    <scope>NUCLEOTIDE SEQUENCE</scope>
</reference>
<name>A0A6J5M9A5_9CAUD</name>
<proteinExistence type="predicted"/>
<accession>A0A6J5M9A5</accession>
<sequence length="768" mass="85958">MPQSNAFDTTSFEKLDFEYDRIENELSDKPRLIRGLNTFITRRGKLARRPGTKELTNGRFDFRVDRMWVYETEESPQRIYLVFSAFNHTTNYWELYYQRFSSPTPGPIVKFTAIRGCNLSRLPHEAVVARGKIYIKSFPDSATDFYGSIIFDGSGGVPKFYPWGIPRPTQPARIIANIAYLNGGITAIATTLIVDADTFPAAPFTLQLDNEQVSVTSKAGLTFTITRAINGTTAAPHLNKTLCVNRNGWVASTYPVNVNLTWRYVYCYESITGQVSSRVATEADPRQAPSGTGSFANLIPRITVRGTADTVNIPFIRIYRTTDGGGRFYYLDKIANTGDVNITYEDKFLAQNLGTTGFDAPITDEVISGTASTICPSTISNDPPPPNAAPKVPGVDPIDPATPTTYYAGRIFYGIGTKLVFSGNEEITDGVPEECFPSGTNGNFYAVKDPITNLRATADALYVTTINQSYILTGQTLDSFNLRPIYDNVGSPYGHPRAITRFGNTIATLTHDFRIALIEGNDEPKTISDPLFTDIVDSSSSGAEFQIEYWADLEKSWVFVCAHRNDNTELSRQWVYDINKSKELNKDFWFTPWDMNTSCIVAGRISEATAQRRLIVFFWDAENLKGQFSRLDPTGRETQDFHWDGFTSYNLFFTTHLAKVSPGNHVNAINLDAMVPCVSQIKFDRTAFSTVESDPYCYYYLDDLWTDAISSDLLTDPPRREPSKAYITQYIQVNEVAERVALEMRLINNADSFELQNLSFIFVPTSGA</sequence>
<gene>
    <name evidence="1" type="ORF">UFOVP434_39</name>
</gene>
<organism evidence="1">
    <name type="scientific">uncultured Caudovirales phage</name>
    <dbReference type="NCBI Taxonomy" id="2100421"/>
    <lineage>
        <taxon>Viruses</taxon>
        <taxon>Duplodnaviria</taxon>
        <taxon>Heunggongvirae</taxon>
        <taxon>Uroviricota</taxon>
        <taxon>Caudoviricetes</taxon>
        <taxon>Peduoviridae</taxon>
        <taxon>Maltschvirus</taxon>
        <taxon>Maltschvirus maltsch</taxon>
    </lineage>
</organism>
<protein>
    <submittedName>
        <fullName evidence="1">Uncharacterized protein</fullName>
    </submittedName>
</protein>
<dbReference type="EMBL" id="LR796415">
    <property type="protein sequence ID" value="CAB4142802.1"/>
    <property type="molecule type" value="Genomic_DNA"/>
</dbReference>
<evidence type="ECO:0000313" key="1">
    <source>
        <dbReference type="EMBL" id="CAB4142802.1"/>
    </source>
</evidence>